<reference evidence="2 3" key="1">
    <citation type="submission" date="2020-08" db="EMBL/GenBank/DDBJ databases">
        <title>Genomic Encyclopedia of Type Strains, Phase IV (KMG-IV): sequencing the most valuable type-strain genomes for metagenomic binning, comparative biology and taxonomic classification.</title>
        <authorList>
            <person name="Goeker M."/>
        </authorList>
    </citation>
    <scope>NUCLEOTIDE SEQUENCE [LARGE SCALE GENOMIC DNA]</scope>
    <source>
        <strain evidence="2 3">DSM 25966</strain>
    </source>
</reference>
<accession>A0A840AWF3</accession>
<dbReference type="AlphaFoldDB" id="A0A840AWF3"/>
<name>A0A840AWF3_9HYPH</name>
<feature type="coiled-coil region" evidence="1">
    <location>
        <begin position="8"/>
        <end position="65"/>
    </location>
</feature>
<evidence type="ECO:0000256" key="1">
    <source>
        <dbReference type="SAM" id="Coils"/>
    </source>
</evidence>
<gene>
    <name evidence="2" type="ORF">GGR25_004551</name>
</gene>
<evidence type="ECO:0000313" key="3">
    <source>
        <dbReference type="Proteomes" id="UP000553963"/>
    </source>
</evidence>
<dbReference type="RefSeq" id="WP_183401126.1">
    <property type="nucleotide sequence ID" value="NZ_JACIDS010000006.1"/>
</dbReference>
<dbReference type="Proteomes" id="UP000553963">
    <property type="component" value="Unassembled WGS sequence"/>
</dbReference>
<organism evidence="2 3">
    <name type="scientific">Kaistia hirudinis</name>
    <dbReference type="NCBI Taxonomy" id="1293440"/>
    <lineage>
        <taxon>Bacteria</taxon>
        <taxon>Pseudomonadati</taxon>
        <taxon>Pseudomonadota</taxon>
        <taxon>Alphaproteobacteria</taxon>
        <taxon>Hyphomicrobiales</taxon>
        <taxon>Kaistiaceae</taxon>
        <taxon>Kaistia</taxon>
    </lineage>
</organism>
<comment type="caution">
    <text evidence="2">The sequence shown here is derived from an EMBL/GenBank/DDBJ whole genome shotgun (WGS) entry which is preliminary data.</text>
</comment>
<sequence>MAKDLAAIAELEKRIAVVRANIIELTEQAAAYSGAADDDLASRRIEMQQRELDELTRELDALQAE</sequence>
<evidence type="ECO:0000313" key="2">
    <source>
        <dbReference type="EMBL" id="MBB3933478.1"/>
    </source>
</evidence>
<protein>
    <submittedName>
        <fullName evidence="2">Uncharacterized protein</fullName>
    </submittedName>
</protein>
<keyword evidence="1" id="KW-0175">Coiled coil</keyword>
<dbReference type="EMBL" id="JACIDS010000006">
    <property type="protein sequence ID" value="MBB3933478.1"/>
    <property type="molecule type" value="Genomic_DNA"/>
</dbReference>
<keyword evidence="3" id="KW-1185">Reference proteome</keyword>
<proteinExistence type="predicted"/>